<name>A0A8T2ILV4_9PIPI</name>
<evidence type="ECO:0000313" key="2">
    <source>
        <dbReference type="Proteomes" id="UP000812440"/>
    </source>
</evidence>
<dbReference type="EMBL" id="JAACNH010000009">
    <property type="protein sequence ID" value="KAG8432763.1"/>
    <property type="molecule type" value="Genomic_DNA"/>
</dbReference>
<keyword evidence="2" id="KW-1185">Reference proteome</keyword>
<organism evidence="1 2">
    <name type="scientific">Hymenochirus boettgeri</name>
    <name type="common">Congo dwarf clawed frog</name>
    <dbReference type="NCBI Taxonomy" id="247094"/>
    <lineage>
        <taxon>Eukaryota</taxon>
        <taxon>Metazoa</taxon>
        <taxon>Chordata</taxon>
        <taxon>Craniata</taxon>
        <taxon>Vertebrata</taxon>
        <taxon>Euteleostomi</taxon>
        <taxon>Amphibia</taxon>
        <taxon>Batrachia</taxon>
        <taxon>Anura</taxon>
        <taxon>Pipoidea</taxon>
        <taxon>Pipidae</taxon>
        <taxon>Pipinae</taxon>
        <taxon>Hymenochirus</taxon>
    </lineage>
</organism>
<gene>
    <name evidence="1" type="ORF">GDO86_017126</name>
</gene>
<protein>
    <submittedName>
        <fullName evidence="1">Uncharacterized protein</fullName>
    </submittedName>
</protein>
<sequence>MGMSASRPHSNKIKRYRDFLLCCRALTVKCKGWFGEKDILSVVLLSSVTVKCKGLVWRERDTFRCAA</sequence>
<dbReference type="Proteomes" id="UP000812440">
    <property type="component" value="Chromosome 9"/>
</dbReference>
<accession>A0A8T2ILV4</accession>
<comment type="caution">
    <text evidence="1">The sequence shown here is derived from an EMBL/GenBank/DDBJ whole genome shotgun (WGS) entry which is preliminary data.</text>
</comment>
<proteinExistence type="predicted"/>
<dbReference type="AlphaFoldDB" id="A0A8T2ILV4"/>
<evidence type="ECO:0000313" key="1">
    <source>
        <dbReference type="EMBL" id="KAG8432763.1"/>
    </source>
</evidence>
<reference evidence="1" key="1">
    <citation type="thesis" date="2020" institute="ProQuest LLC" country="789 East Eisenhower Parkway, Ann Arbor, MI, USA">
        <title>Comparative Genomics and Chromosome Evolution.</title>
        <authorList>
            <person name="Mudd A.B."/>
        </authorList>
    </citation>
    <scope>NUCLEOTIDE SEQUENCE</scope>
    <source>
        <strain evidence="1">Female2</strain>
        <tissue evidence="1">Blood</tissue>
    </source>
</reference>